<accession>A0A0B0HC82</accession>
<comment type="caution">
    <text evidence="2">The sequence shown here is derived from an EMBL/GenBank/DDBJ whole genome shotgun (WGS) entry which is preliminary data.</text>
</comment>
<keyword evidence="3" id="KW-1185">Reference proteome</keyword>
<proteinExistence type="predicted"/>
<keyword evidence="1" id="KW-0472">Membrane</keyword>
<keyword evidence="1" id="KW-1133">Transmembrane helix</keyword>
<dbReference type="OrthoDB" id="3295158at2"/>
<dbReference type="AlphaFoldDB" id="A0A0B0HC82"/>
<evidence type="ECO:0000313" key="3">
    <source>
        <dbReference type="Proteomes" id="UP000030856"/>
    </source>
</evidence>
<organism evidence="2 3">
    <name type="scientific">Solemya velum gill symbiont</name>
    <dbReference type="NCBI Taxonomy" id="2340"/>
    <lineage>
        <taxon>Bacteria</taxon>
        <taxon>Pseudomonadati</taxon>
        <taxon>Pseudomonadota</taxon>
        <taxon>Gammaproteobacteria</taxon>
        <taxon>sulfur-oxidizing symbionts</taxon>
    </lineage>
</organism>
<keyword evidence="1" id="KW-0812">Transmembrane</keyword>
<sequence length="127" mass="13638">MNSEKVIFSLFIVLALTLNFGFILGDIENPAHHPVYELFAVIVVNLIATILKFGDRTQMGAVLLSTSLVAVLQLIVAAVIWAVVVHGMNQPLSSAVMVSIVSLSAGAFLANIISVVLLLIETVIIRR</sequence>
<dbReference type="RefSeq" id="WP_043115132.1">
    <property type="nucleotide sequence ID" value="NZ_JRAA01000001.1"/>
</dbReference>
<gene>
    <name evidence="2" type="ORF">JV46_20960</name>
</gene>
<name>A0A0B0HC82_SOVGS</name>
<reference evidence="2 3" key="1">
    <citation type="journal article" date="2014" name="BMC Genomics">
        <title>The genome of the intracellular bacterium of the coastal bivalve, Solemya velum: a blueprint for thriving in and out of symbiosis.</title>
        <authorList>
            <person name="Dmytrenko O."/>
            <person name="Russell S.L."/>
            <person name="Loo W.T."/>
            <person name="Fontanez K.M."/>
            <person name="Liao L."/>
            <person name="Roeselers G."/>
            <person name="Sharma R."/>
            <person name="Stewart F.J."/>
            <person name="Newton I.L."/>
            <person name="Woyke T."/>
            <person name="Wu D."/>
            <person name="Lang J.M."/>
            <person name="Eisen J.A."/>
            <person name="Cavanaugh C.M."/>
        </authorList>
    </citation>
    <scope>NUCLEOTIDE SEQUENCE [LARGE SCALE GENOMIC DNA]</scope>
    <source>
        <strain evidence="2 3">WH</strain>
    </source>
</reference>
<dbReference type="InterPro" id="IPR045655">
    <property type="entry name" value="DUF6394"/>
</dbReference>
<dbReference type="Pfam" id="PF19931">
    <property type="entry name" value="DUF6394"/>
    <property type="match status" value="1"/>
</dbReference>
<feature type="transmembrane region" description="Helical" evidence="1">
    <location>
        <begin position="61"/>
        <end position="84"/>
    </location>
</feature>
<dbReference type="eggNOG" id="ENOG503185S">
    <property type="taxonomic scope" value="Bacteria"/>
</dbReference>
<feature type="transmembrane region" description="Helical" evidence="1">
    <location>
        <begin position="35"/>
        <end position="54"/>
    </location>
</feature>
<evidence type="ECO:0000313" key="2">
    <source>
        <dbReference type="EMBL" id="KHF25479.1"/>
    </source>
</evidence>
<protein>
    <submittedName>
        <fullName evidence="2">Uncharacterized protein</fullName>
    </submittedName>
</protein>
<dbReference type="PATRIC" id="fig|2340.3.peg.1"/>
<dbReference type="EMBL" id="JRAA01000001">
    <property type="protein sequence ID" value="KHF25479.1"/>
    <property type="molecule type" value="Genomic_DNA"/>
</dbReference>
<dbReference type="Proteomes" id="UP000030856">
    <property type="component" value="Unassembled WGS sequence"/>
</dbReference>
<evidence type="ECO:0000256" key="1">
    <source>
        <dbReference type="SAM" id="Phobius"/>
    </source>
</evidence>
<feature type="transmembrane region" description="Helical" evidence="1">
    <location>
        <begin position="96"/>
        <end position="120"/>
    </location>
</feature>